<dbReference type="EMBL" id="CP002292">
    <property type="protein sequence ID" value="ADP69922.1"/>
    <property type="molecule type" value="Genomic_DNA"/>
</dbReference>
<dbReference type="SUPFAM" id="SSF51161">
    <property type="entry name" value="Trimeric LpxA-like enzymes"/>
    <property type="match status" value="1"/>
</dbReference>
<dbReference type="AlphaFoldDB" id="E3HZX1"/>
<dbReference type="Proteomes" id="UP000001399">
    <property type="component" value="Chromosome"/>
</dbReference>
<dbReference type="CDD" id="cd05825">
    <property type="entry name" value="LbH_wcaF_like"/>
    <property type="match status" value="1"/>
</dbReference>
<evidence type="ECO:0000313" key="4">
    <source>
        <dbReference type="Proteomes" id="UP000001399"/>
    </source>
</evidence>
<dbReference type="InterPro" id="IPR001451">
    <property type="entry name" value="Hexapep"/>
</dbReference>
<evidence type="ECO:0000256" key="2">
    <source>
        <dbReference type="ARBA" id="ARBA00022679"/>
    </source>
</evidence>
<keyword evidence="2 3" id="KW-0808">Transferase</keyword>
<comment type="similarity">
    <text evidence="1">Belongs to the transferase hexapeptide repeat family.</text>
</comment>
<sequence length="251" mass="27331">MKPRRAKNTNDFRNEIAKVFILIPIFAENACAISVDVESGMHAMLAAKERFPNLADFSTRDFVRGRSRAVEALWLAVQWAFVSSWLPGSAHRRALLRLFGATIGAGVVIKPGVRVKFPWRLEIGDHSWIGEDAWIDNLAPVAIGRDCCLSQGAYLCTGSHDWKSRTFDLITKGIRVEDGAWIAAKAVVAPGVVIGEGAVLGLGSVATRDLAPWGIYRGNPAERSAERRAEILASSPAELRLTPEAAETDVV</sequence>
<reference evidence="4" key="1">
    <citation type="journal article" date="2011" name="J. Bacteriol.">
        <title>Genome sequences of eight morphologically diverse alphaproteobacteria.</title>
        <authorList>
            <consortium name="US DOE Joint Genome Institute"/>
            <person name="Brown P.J."/>
            <person name="Kysela D.T."/>
            <person name="Buechlein A."/>
            <person name="Hemmerich C."/>
            <person name="Brun Y.V."/>
        </authorList>
    </citation>
    <scope>NUCLEOTIDE SEQUENCE [LARGE SCALE GENOMIC DNA]</scope>
    <source>
        <strain evidence="4">ATCC 17100 / ATH 3.1.1 / DSM 162 / LMG 4299</strain>
    </source>
</reference>
<evidence type="ECO:0000256" key="1">
    <source>
        <dbReference type="ARBA" id="ARBA00007274"/>
    </source>
</evidence>
<proteinExistence type="inferred from homology"/>
<dbReference type="Gene3D" id="2.160.10.10">
    <property type="entry name" value="Hexapeptide repeat proteins"/>
    <property type="match status" value="1"/>
</dbReference>
<dbReference type="eggNOG" id="COG0110">
    <property type="taxonomic scope" value="Bacteria"/>
</dbReference>
<dbReference type="STRING" id="648757.Rvan_0645"/>
<dbReference type="GO" id="GO:0008374">
    <property type="term" value="F:O-acyltransferase activity"/>
    <property type="evidence" value="ECO:0007669"/>
    <property type="project" value="TreeGrafter"/>
</dbReference>
<dbReference type="Pfam" id="PF14602">
    <property type="entry name" value="Hexapep_2"/>
    <property type="match status" value="2"/>
</dbReference>
<dbReference type="PANTHER" id="PTHR23416:SF23">
    <property type="entry name" value="ACETYLTRANSFERASE C18B11.09C-RELATED"/>
    <property type="match status" value="1"/>
</dbReference>
<organism evidence="3 4">
    <name type="scientific">Rhodomicrobium vannielii (strain ATCC 17100 / DSM 162 / LMG 4299 / NCIMB 10020 / ATH 3.1.1)</name>
    <dbReference type="NCBI Taxonomy" id="648757"/>
    <lineage>
        <taxon>Bacteria</taxon>
        <taxon>Pseudomonadati</taxon>
        <taxon>Pseudomonadota</taxon>
        <taxon>Alphaproteobacteria</taxon>
        <taxon>Hyphomicrobiales</taxon>
        <taxon>Hyphomicrobiaceae</taxon>
        <taxon>Rhodomicrobium</taxon>
    </lineage>
</organism>
<name>E3HZX1_RHOVT</name>
<dbReference type="PANTHER" id="PTHR23416">
    <property type="entry name" value="SIALIC ACID SYNTHASE-RELATED"/>
    <property type="match status" value="1"/>
</dbReference>
<dbReference type="HOGENOM" id="CLU_051638_7_2_5"/>
<keyword evidence="4" id="KW-1185">Reference proteome</keyword>
<evidence type="ECO:0000313" key="3">
    <source>
        <dbReference type="EMBL" id="ADP69922.1"/>
    </source>
</evidence>
<dbReference type="InterPro" id="IPR051159">
    <property type="entry name" value="Hexapeptide_acetyltransf"/>
</dbReference>
<accession>E3HZX1</accession>
<gene>
    <name evidence="3" type="ordered locus">Rvan_0645</name>
</gene>
<dbReference type="KEGG" id="rva:Rvan_0645"/>
<protein>
    <submittedName>
        <fullName evidence="3">Transferase hexapeptide repeat containing protein</fullName>
    </submittedName>
</protein>
<dbReference type="NCBIfam" id="NF007797">
    <property type="entry name" value="PRK10502.1"/>
    <property type="match status" value="1"/>
</dbReference>
<dbReference type="InterPro" id="IPR011004">
    <property type="entry name" value="Trimer_LpxA-like_sf"/>
</dbReference>
<dbReference type="GO" id="GO:0005829">
    <property type="term" value="C:cytosol"/>
    <property type="evidence" value="ECO:0007669"/>
    <property type="project" value="TreeGrafter"/>
</dbReference>